<proteinExistence type="predicted"/>
<reference evidence="2" key="1">
    <citation type="journal article" date="2015" name="Nature">
        <title>Complex archaea that bridge the gap between prokaryotes and eukaryotes.</title>
        <authorList>
            <person name="Spang A."/>
            <person name="Saw J.H."/>
            <person name="Jorgensen S.L."/>
            <person name="Zaremba-Niedzwiedzka K."/>
            <person name="Martijn J."/>
            <person name="Lind A.E."/>
            <person name="van Eijk R."/>
            <person name="Schleper C."/>
            <person name="Guy L."/>
            <person name="Ettema T.J."/>
        </authorList>
    </citation>
    <scope>NUCLEOTIDE SEQUENCE</scope>
</reference>
<sequence>MIIRTQPKTILAHIGHFPRNCRRWMRRLWSIKALRIPAMIASITGASIAYIFGETAEDGVNSFLLLCILISQVILIMLMWRYARRRFDSRPWAERHHDLAHRIRSVSRKLATALSIPRDMLGDHASTFCESVKSDVANEIDRVCEEL</sequence>
<comment type="caution">
    <text evidence="2">The sequence shown here is derived from an EMBL/GenBank/DDBJ whole genome shotgun (WGS) entry which is preliminary data.</text>
</comment>
<keyword evidence="1" id="KW-0472">Membrane</keyword>
<protein>
    <submittedName>
        <fullName evidence="2">Uncharacterized protein</fullName>
    </submittedName>
</protein>
<evidence type="ECO:0000256" key="1">
    <source>
        <dbReference type="SAM" id="Phobius"/>
    </source>
</evidence>
<dbReference type="EMBL" id="LAZR01046248">
    <property type="protein sequence ID" value="KKK96978.1"/>
    <property type="molecule type" value="Genomic_DNA"/>
</dbReference>
<dbReference type="AlphaFoldDB" id="A0A0F8ZT54"/>
<feature type="non-terminal residue" evidence="2">
    <location>
        <position position="147"/>
    </location>
</feature>
<accession>A0A0F8ZT54</accession>
<keyword evidence="1" id="KW-1133">Transmembrane helix</keyword>
<evidence type="ECO:0000313" key="2">
    <source>
        <dbReference type="EMBL" id="KKK96978.1"/>
    </source>
</evidence>
<feature type="transmembrane region" description="Helical" evidence="1">
    <location>
        <begin position="33"/>
        <end position="53"/>
    </location>
</feature>
<feature type="transmembrane region" description="Helical" evidence="1">
    <location>
        <begin position="59"/>
        <end position="80"/>
    </location>
</feature>
<gene>
    <name evidence="2" type="ORF">LCGC14_2657350</name>
</gene>
<name>A0A0F8ZT54_9ZZZZ</name>
<organism evidence="2">
    <name type="scientific">marine sediment metagenome</name>
    <dbReference type="NCBI Taxonomy" id="412755"/>
    <lineage>
        <taxon>unclassified sequences</taxon>
        <taxon>metagenomes</taxon>
        <taxon>ecological metagenomes</taxon>
    </lineage>
</organism>
<keyword evidence="1" id="KW-0812">Transmembrane</keyword>